<evidence type="ECO:0000256" key="2">
    <source>
        <dbReference type="ARBA" id="ARBA00012782"/>
    </source>
</evidence>
<evidence type="ECO:0000313" key="9">
    <source>
        <dbReference type="EMBL" id="EHY31089.1"/>
    </source>
</evidence>
<name>H3KFM2_9BURK</name>
<dbReference type="Proteomes" id="UP000004956">
    <property type="component" value="Unassembled WGS sequence"/>
</dbReference>
<organism evidence="9 10">
    <name type="scientific">Sutterella parvirubra YIT 11816</name>
    <dbReference type="NCBI Taxonomy" id="762967"/>
    <lineage>
        <taxon>Bacteria</taxon>
        <taxon>Pseudomonadati</taxon>
        <taxon>Pseudomonadota</taxon>
        <taxon>Betaproteobacteria</taxon>
        <taxon>Burkholderiales</taxon>
        <taxon>Sutterellaceae</taxon>
        <taxon>Sutterella</taxon>
    </lineage>
</organism>
<dbReference type="PANTHER" id="PTHR11113:SF2">
    <property type="entry name" value="ADENINE DEAMINASE"/>
    <property type="match status" value="1"/>
</dbReference>
<evidence type="ECO:0000259" key="7">
    <source>
        <dbReference type="Pfam" id="PF01979"/>
    </source>
</evidence>
<comment type="similarity">
    <text evidence="1 6">Belongs to the metallo-dependent hydrolases superfamily. Adenine deaminase family.</text>
</comment>
<dbReference type="AlphaFoldDB" id="H3KFM2"/>
<dbReference type="InterPro" id="IPR006679">
    <property type="entry name" value="Adenine_deam"/>
</dbReference>
<dbReference type="GO" id="GO:0006146">
    <property type="term" value="P:adenine catabolic process"/>
    <property type="evidence" value="ECO:0007669"/>
    <property type="project" value="InterPro"/>
</dbReference>
<dbReference type="PATRIC" id="fig|762967.3.peg.1213"/>
<dbReference type="CDD" id="cd01295">
    <property type="entry name" value="AdeC"/>
    <property type="match status" value="1"/>
</dbReference>
<dbReference type="InterPro" id="IPR011059">
    <property type="entry name" value="Metal-dep_hydrolase_composite"/>
</dbReference>
<comment type="caution">
    <text evidence="9">The sequence shown here is derived from an EMBL/GenBank/DDBJ whole genome shotgun (WGS) entry which is preliminary data.</text>
</comment>
<dbReference type="GO" id="GO:0000034">
    <property type="term" value="F:adenine deaminase activity"/>
    <property type="evidence" value="ECO:0007669"/>
    <property type="project" value="UniProtKB-UniRule"/>
</dbReference>
<dbReference type="HOGENOM" id="CLU_027935_0_0_4"/>
<keyword evidence="4 6" id="KW-0464">Manganese</keyword>
<gene>
    <name evidence="6" type="primary">ade</name>
    <name evidence="9" type="ORF">HMPREF9440_01541</name>
</gene>
<dbReference type="OrthoDB" id="9782972at2"/>
<dbReference type="InterPro" id="IPR032466">
    <property type="entry name" value="Metal_Hydrolase"/>
</dbReference>
<evidence type="ECO:0000313" key="10">
    <source>
        <dbReference type="Proteomes" id="UP000004956"/>
    </source>
</evidence>
<dbReference type="Pfam" id="PF01979">
    <property type="entry name" value="Amidohydro_1"/>
    <property type="match status" value="1"/>
</dbReference>
<dbReference type="NCBIfam" id="TIGR01178">
    <property type="entry name" value="ade"/>
    <property type="match status" value="1"/>
</dbReference>
<dbReference type="InterPro" id="IPR006680">
    <property type="entry name" value="Amidohydro-rel"/>
</dbReference>
<sequence length="606" mass="63688">MSASSHSNASSPVTVTLTPANFDALRRRIDASNLAVPADTRFTGGVVADVYTGEFVKGVDVLVKDGLVAAVVPEGIGEARETVDLQGKTLLPAFIDAHVHIESAMLVPERFAELVVPHGTGAVVADPHEIANVLGTVGLDFMLEASEGLPLDIRFQLPSCVPATPFEHAGAVLDAAALEPYWEKKRVLGLGEVMNIPGVLGHDSDLAAKLLHAQKRSRPIDGHAPGILHEARSATAAAGITTDHESSSLEEMRESLARGMKVIIREGSAAKNLRTLIQGVTPRNSRRCMFCSDDVNPADVERLGHMEKHLRMAVEAGVDPMTAVQMATLNAAEHFGLPGGAIAPGKPADFAVVEDVTTFRVAETWHRGELVAKDGKLTKPIRTPIQPEAVLSRVKLQPVGLETFRLPVPSGEANVIGIVPHEIVTKAEVRTVKTDAEGNFDAQLNPGLVKLAVLERHHALGTVGLGILSGYVAAGALMEGAVATTIAHDSHNIVCAGGSDADMLAAVRALEALGGGMVVVKRGEVVASLALPAGGLMSFEPADAVARGVAAVHRAAEEAFRLGEGLEPVMTLAFLALPVIPELRLTDLGLFDVRAWTHVGTDRGAK</sequence>
<protein>
    <recommendedName>
        <fullName evidence="2 6">Adenine deaminase</fullName>
        <shortName evidence="6">Adenase</shortName>
        <shortName evidence="6">Adenine aminase</shortName>
        <ecNumber evidence="2 6">3.5.4.2</ecNumber>
    </recommendedName>
</protein>
<reference evidence="9 10" key="1">
    <citation type="submission" date="2011-11" db="EMBL/GenBank/DDBJ databases">
        <authorList>
            <person name="Weinstock G."/>
            <person name="Sodergren E."/>
            <person name="Clifton S."/>
            <person name="Fulton L."/>
            <person name="Fulton B."/>
            <person name="Courtney L."/>
            <person name="Fronick C."/>
            <person name="Harrison M."/>
            <person name="Strong C."/>
            <person name="Farmer C."/>
            <person name="Delahaunty K."/>
            <person name="Markovic C."/>
            <person name="Hall O."/>
            <person name="Minx P."/>
            <person name="Tomlinson C."/>
            <person name="Mitreva M."/>
            <person name="Hou S."/>
            <person name="Chen J."/>
            <person name="Wollam A."/>
            <person name="Pepin K.H."/>
            <person name="Johnson M."/>
            <person name="Bhonagiri V."/>
            <person name="Zhang X."/>
            <person name="Suruliraj S."/>
            <person name="Warren W."/>
            <person name="Chinwalla A."/>
            <person name="Mardis E.R."/>
            <person name="Wilson R.K."/>
        </authorList>
    </citation>
    <scope>NUCLEOTIDE SEQUENCE [LARGE SCALE GENOMIC DNA]</scope>
    <source>
        <strain evidence="9 10">YIT 11816</strain>
    </source>
</reference>
<evidence type="ECO:0000256" key="6">
    <source>
        <dbReference type="HAMAP-Rule" id="MF_01518"/>
    </source>
</evidence>
<comment type="catalytic activity">
    <reaction evidence="5 6">
        <text>adenine + H2O + H(+) = hypoxanthine + NH4(+)</text>
        <dbReference type="Rhea" id="RHEA:23688"/>
        <dbReference type="ChEBI" id="CHEBI:15377"/>
        <dbReference type="ChEBI" id="CHEBI:15378"/>
        <dbReference type="ChEBI" id="CHEBI:16708"/>
        <dbReference type="ChEBI" id="CHEBI:17368"/>
        <dbReference type="ChEBI" id="CHEBI:28938"/>
        <dbReference type="EC" id="3.5.4.2"/>
    </reaction>
</comment>
<dbReference type="SUPFAM" id="SSF51338">
    <property type="entry name" value="Composite domain of metallo-dependent hydrolases"/>
    <property type="match status" value="1"/>
</dbReference>
<keyword evidence="10" id="KW-1185">Reference proteome</keyword>
<dbReference type="STRING" id="762967.HMPREF9440_01541"/>
<evidence type="ECO:0000256" key="3">
    <source>
        <dbReference type="ARBA" id="ARBA00022801"/>
    </source>
</evidence>
<dbReference type="EC" id="3.5.4.2" evidence="2 6"/>
<dbReference type="SUPFAM" id="SSF51556">
    <property type="entry name" value="Metallo-dependent hydrolases"/>
    <property type="match status" value="1"/>
</dbReference>
<dbReference type="Gene3D" id="2.30.40.10">
    <property type="entry name" value="Urease, subunit C, domain 1"/>
    <property type="match status" value="1"/>
</dbReference>
<evidence type="ECO:0000256" key="1">
    <source>
        <dbReference type="ARBA" id="ARBA00006773"/>
    </source>
</evidence>
<dbReference type="InterPro" id="IPR026912">
    <property type="entry name" value="Adenine_deam_C"/>
</dbReference>
<comment type="cofactor">
    <cofactor evidence="6">
        <name>Mn(2+)</name>
        <dbReference type="ChEBI" id="CHEBI:29035"/>
    </cofactor>
</comment>
<dbReference type="RefSeq" id="WP_008542559.1">
    <property type="nucleotide sequence ID" value="NZ_JH604981.1"/>
</dbReference>
<dbReference type="Gene3D" id="3.20.20.140">
    <property type="entry name" value="Metal-dependent hydrolases"/>
    <property type="match status" value="1"/>
</dbReference>
<accession>H3KFM2</accession>
<dbReference type="EMBL" id="AFBQ01000227">
    <property type="protein sequence ID" value="EHY31089.1"/>
    <property type="molecule type" value="Genomic_DNA"/>
</dbReference>
<evidence type="ECO:0000259" key="8">
    <source>
        <dbReference type="Pfam" id="PF13382"/>
    </source>
</evidence>
<keyword evidence="3 6" id="KW-0378">Hydrolase</keyword>
<proteinExistence type="inferred from homology"/>
<evidence type="ECO:0000256" key="4">
    <source>
        <dbReference type="ARBA" id="ARBA00023211"/>
    </source>
</evidence>
<evidence type="ECO:0000256" key="5">
    <source>
        <dbReference type="ARBA" id="ARBA00047720"/>
    </source>
</evidence>
<dbReference type="HAMAP" id="MF_01518">
    <property type="entry name" value="Adenine_deamin"/>
    <property type="match status" value="1"/>
</dbReference>
<feature type="domain" description="Adenine deaminase C-terminal" evidence="8">
    <location>
        <begin position="423"/>
        <end position="595"/>
    </location>
</feature>
<dbReference type="Pfam" id="PF13382">
    <property type="entry name" value="Adenine_deam_C"/>
    <property type="match status" value="1"/>
</dbReference>
<dbReference type="PANTHER" id="PTHR11113">
    <property type="entry name" value="N-ACETYLGLUCOSAMINE-6-PHOSPHATE DEACETYLASE"/>
    <property type="match status" value="1"/>
</dbReference>
<feature type="domain" description="Amidohydrolase-related" evidence="7">
    <location>
        <begin position="89"/>
        <end position="371"/>
    </location>
</feature>